<dbReference type="GO" id="GO:0006636">
    <property type="term" value="P:unsaturated fatty acid biosynthetic process"/>
    <property type="evidence" value="ECO:0007669"/>
    <property type="project" value="UniProtKB-UniRule"/>
</dbReference>
<protein>
    <recommendedName>
        <fullName evidence="13">Acyl-CoA desaturase</fullName>
        <ecNumber evidence="13">1.14.19.1</ecNumber>
    </recommendedName>
</protein>
<feature type="domain" description="Cytochrome b5 heme-binding" evidence="16">
    <location>
        <begin position="355"/>
        <end position="433"/>
    </location>
</feature>
<dbReference type="GO" id="GO:0005506">
    <property type="term" value="F:iron ion binding"/>
    <property type="evidence" value="ECO:0007669"/>
    <property type="project" value="TreeGrafter"/>
</dbReference>
<keyword evidence="13" id="KW-0813">Transport</keyword>
<keyword evidence="5 13" id="KW-0479">Metal-binding</keyword>
<evidence type="ECO:0000256" key="2">
    <source>
        <dbReference type="ARBA" id="ARBA00009295"/>
    </source>
</evidence>
<reference evidence="17 18" key="1">
    <citation type="journal article" date="2023" name="G3 (Bethesda)">
        <title>A high-quality reference genome for the fission yeast Schizosaccharomyces osmophilus.</title>
        <authorList>
            <person name="Jia G.S."/>
            <person name="Zhang W.C."/>
            <person name="Liang Y."/>
            <person name="Liu X.H."/>
            <person name="Rhind N."/>
            <person name="Pidoux A."/>
            <person name="Brysch-Herzberg M."/>
            <person name="Du L.L."/>
        </authorList>
    </citation>
    <scope>NUCLEOTIDE SEQUENCE [LARGE SCALE GENOMIC DNA]</scope>
    <source>
        <strain evidence="17 18">CBS 15793</strain>
    </source>
</reference>
<evidence type="ECO:0000256" key="14">
    <source>
        <dbReference type="SAM" id="MobiDB-lite"/>
    </source>
</evidence>
<keyword evidence="11 15" id="KW-0472">Membrane</keyword>
<accession>A0AAF0AX78</accession>
<dbReference type="PIRSF" id="PIRSF000345">
    <property type="entry name" value="OLE1"/>
    <property type="match status" value="1"/>
</dbReference>
<dbReference type="PROSITE" id="PS00476">
    <property type="entry name" value="FATTY_ACID_DESATUR_1"/>
    <property type="match status" value="1"/>
</dbReference>
<comment type="function">
    <text evidence="13">Stearoyl-CoA desaturase that utilizes O(2) and electrons from reduced cytochrome b5 to introduce the first double bond into saturated fatty acyl-CoA substrates.</text>
</comment>
<dbReference type="GeneID" id="80877946"/>
<dbReference type="InterPro" id="IPR015876">
    <property type="entry name" value="Acyl-CoA_DS"/>
</dbReference>
<feature type="transmembrane region" description="Helical" evidence="15">
    <location>
        <begin position="64"/>
        <end position="82"/>
    </location>
</feature>
<comment type="subcellular location">
    <subcellularLocation>
        <location evidence="1">Membrane</location>
        <topology evidence="1">Multi-pass membrane protein</topology>
    </subcellularLocation>
</comment>
<dbReference type="Proteomes" id="UP001212411">
    <property type="component" value="Chromosome 3"/>
</dbReference>
<dbReference type="SMART" id="SM01117">
    <property type="entry name" value="Cyt-b5"/>
    <property type="match status" value="1"/>
</dbReference>
<comment type="similarity">
    <text evidence="2 13">Belongs to the fatty acid desaturase type 1 family.</text>
</comment>
<keyword evidence="6 13" id="KW-0276">Fatty acid metabolism</keyword>
<evidence type="ECO:0000256" key="5">
    <source>
        <dbReference type="ARBA" id="ARBA00022723"/>
    </source>
</evidence>
<organism evidence="17 18">
    <name type="scientific">Schizosaccharomyces osmophilus</name>
    <dbReference type="NCBI Taxonomy" id="2545709"/>
    <lineage>
        <taxon>Eukaryota</taxon>
        <taxon>Fungi</taxon>
        <taxon>Dikarya</taxon>
        <taxon>Ascomycota</taxon>
        <taxon>Taphrinomycotina</taxon>
        <taxon>Schizosaccharomycetes</taxon>
        <taxon>Schizosaccharomycetales</taxon>
        <taxon>Schizosaccharomycetaceae</taxon>
        <taxon>Schizosaccharomyces</taxon>
    </lineage>
</organism>
<dbReference type="GO" id="GO:0005789">
    <property type="term" value="C:endoplasmic reticulum membrane"/>
    <property type="evidence" value="ECO:0007669"/>
    <property type="project" value="TreeGrafter"/>
</dbReference>
<evidence type="ECO:0000259" key="16">
    <source>
        <dbReference type="PROSITE" id="PS50255"/>
    </source>
</evidence>
<dbReference type="InterPro" id="IPR001199">
    <property type="entry name" value="Cyt_B5-like_heme/steroid-bd"/>
</dbReference>
<evidence type="ECO:0000256" key="8">
    <source>
        <dbReference type="ARBA" id="ARBA00023002"/>
    </source>
</evidence>
<evidence type="ECO:0000256" key="6">
    <source>
        <dbReference type="ARBA" id="ARBA00022832"/>
    </source>
</evidence>
<keyword evidence="12 13" id="KW-0275">Fatty acid biosynthesis</keyword>
<name>A0AAF0AX78_9SCHI</name>
<dbReference type="AlphaFoldDB" id="A0AAF0AX78"/>
<evidence type="ECO:0000256" key="7">
    <source>
        <dbReference type="ARBA" id="ARBA00022989"/>
    </source>
</evidence>
<evidence type="ECO:0000313" key="18">
    <source>
        <dbReference type="Proteomes" id="UP001212411"/>
    </source>
</evidence>
<dbReference type="Gene3D" id="3.10.120.10">
    <property type="entry name" value="Cytochrome b5-like heme/steroid binding domain"/>
    <property type="match status" value="1"/>
</dbReference>
<dbReference type="EC" id="1.14.19.1" evidence="13"/>
<feature type="region of interest" description="Disordered" evidence="14">
    <location>
        <begin position="1"/>
        <end position="23"/>
    </location>
</feature>
<keyword evidence="13" id="KW-0249">Electron transport</keyword>
<dbReference type="PANTHER" id="PTHR11351:SF31">
    <property type="entry name" value="DESATURASE 1, ISOFORM A-RELATED"/>
    <property type="match status" value="1"/>
</dbReference>
<feature type="transmembrane region" description="Helical" evidence="15">
    <location>
        <begin position="91"/>
        <end position="112"/>
    </location>
</feature>
<evidence type="ECO:0000313" key="17">
    <source>
        <dbReference type="EMBL" id="WBW75586.1"/>
    </source>
</evidence>
<dbReference type="InterPro" id="IPR036400">
    <property type="entry name" value="Cyt_B5-like_heme/steroid_sf"/>
</dbReference>
<evidence type="ECO:0000256" key="1">
    <source>
        <dbReference type="ARBA" id="ARBA00004141"/>
    </source>
</evidence>
<dbReference type="InterPro" id="IPR005804">
    <property type="entry name" value="FA_desaturase_dom"/>
</dbReference>
<dbReference type="Pfam" id="PF00173">
    <property type="entry name" value="Cyt-b5"/>
    <property type="match status" value="1"/>
</dbReference>
<evidence type="ECO:0000256" key="9">
    <source>
        <dbReference type="ARBA" id="ARBA00023004"/>
    </source>
</evidence>
<evidence type="ECO:0000256" key="4">
    <source>
        <dbReference type="ARBA" id="ARBA00022692"/>
    </source>
</evidence>
<keyword evidence="4 15" id="KW-0812">Transmembrane</keyword>
<proteinExistence type="inferred from homology"/>
<keyword evidence="7 15" id="KW-1133">Transmembrane helix</keyword>
<feature type="transmembrane region" description="Helical" evidence="15">
    <location>
        <begin position="124"/>
        <end position="144"/>
    </location>
</feature>
<feature type="compositionally biased region" description="Polar residues" evidence="14">
    <location>
        <begin position="1"/>
        <end position="21"/>
    </location>
</feature>
<dbReference type="InterPro" id="IPR001522">
    <property type="entry name" value="FADS-1_CS"/>
</dbReference>
<keyword evidence="13" id="KW-0349">Heme</keyword>
<feature type="transmembrane region" description="Helical" evidence="15">
    <location>
        <begin position="205"/>
        <end position="226"/>
    </location>
</feature>
<evidence type="ECO:0000256" key="15">
    <source>
        <dbReference type="SAM" id="Phobius"/>
    </source>
</evidence>
<dbReference type="RefSeq" id="XP_056039829.1">
    <property type="nucleotide sequence ID" value="XM_056183257.1"/>
</dbReference>
<keyword evidence="3 13" id="KW-0444">Lipid biosynthesis</keyword>
<keyword evidence="9 13" id="KW-0408">Iron</keyword>
<dbReference type="CDD" id="cd03505">
    <property type="entry name" value="Delta9-FADS-like"/>
    <property type="match status" value="1"/>
</dbReference>
<dbReference type="Pfam" id="PF00487">
    <property type="entry name" value="FA_desaturase"/>
    <property type="match status" value="1"/>
</dbReference>
<dbReference type="SUPFAM" id="SSF55856">
    <property type="entry name" value="Cytochrome b5-like heme/steroid binding domain"/>
    <property type="match status" value="1"/>
</dbReference>
<keyword evidence="18" id="KW-1185">Reference proteome</keyword>
<dbReference type="InterPro" id="IPR009160">
    <property type="entry name" value="Acyl-CoA_deSatase_haem/ster-bd"/>
</dbReference>
<evidence type="ECO:0000256" key="3">
    <source>
        <dbReference type="ARBA" id="ARBA00022516"/>
    </source>
</evidence>
<dbReference type="PRINTS" id="PR00075">
    <property type="entry name" value="FACDDSATRASE"/>
</dbReference>
<sequence>MSANGLSQGSHASVHPSTGEDNTLRQRKIPVVPVVPERRFDPKAPKHIQEQPWTLDNFWRHFNWLHLILLFSFPAIGIYGICTTPLHTKTLIFSIVYYFYSGLGITGGYHRLWAHRSYKAKKPLQYFFAAGGAAAFEGSIRWWARDHRAHHRYTDTDKDPYNVKKGFWYAHIGWMIILQNPRRIGRTDISDLNTDKHVVWNHRNFLLFATVMAFVVPSLICGYFWGDYRGGYFYAGICRLVFVHHATFCVNSLAHILGSQPFDDTNSARNHYITALVTLGEGNHNYHHAFPNDYRNGLRWYEYDPTKGFIWACSLIGLAYDLNTFPQNEIEKSLVQQRQKVLDRWRARLNWGTPLEVLPVMEFEEFLEQSKARPLVLINGVVHDVTGFQHPGGQGLLRSAFGKDATAAFNGGVYEHTNGAHNLLSTYRIAVVRGGMEVEVWKSGAGEKMPMKDTFGHRIVRVNEQPTRLQPPIEAAAAN</sequence>
<keyword evidence="10 13" id="KW-0443">Lipid metabolism</keyword>
<keyword evidence="8 13" id="KW-0560">Oxidoreductase</keyword>
<evidence type="ECO:0000256" key="11">
    <source>
        <dbReference type="ARBA" id="ARBA00023136"/>
    </source>
</evidence>
<dbReference type="PANTHER" id="PTHR11351">
    <property type="entry name" value="ACYL-COA DESATURASE"/>
    <property type="match status" value="1"/>
</dbReference>
<gene>
    <name evidence="17" type="primary">ole1</name>
    <name evidence="17" type="ORF">SOMG_04473</name>
</gene>
<evidence type="ECO:0000256" key="12">
    <source>
        <dbReference type="ARBA" id="ARBA00023160"/>
    </source>
</evidence>
<dbReference type="KEGG" id="som:SOMG_04473"/>
<evidence type="ECO:0000256" key="13">
    <source>
        <dbReference type="PIRNR" id="PIRNR000345"/>
    </source>
</evidence>
<dbReference type="EMBL" id="CP115613">
    <property type="protein sequence ID" value="WBW75586.1"/>
    <property type="molecule type" value="Genomic_DNA"/>
</dbReference>
<dbReference type="GO" id="GO:0004768">
    <property type="term" value="F:stearoyl-CoA 9-desaturase activity"/>
    <property type="evidence" value="ECO:0007669"/>
    <property type="project" value="UniProtKB-UniRule"/>
</dbReference>
<dbReference type="PROSITE" id="PS50255">
    <property type="entry name" value="CYTOCHROME_B5_2"/>
    <property type="match status" value="1"/>
</dbReference>
<comment type="catalytic activity">
    <reaction evidence="13">
        <text>octadecanoyl-CoA + 2 Fe(II)-[cytochrome b5] + O2 + 2 H(+) = (9Z)-octadecenoyl-CoA + 2 Fe(III)-[cytochrome b5] + 2 H2O</text>
        <dbReference type="Rhea" id="RHEA:19721"/>
        <dbReference type="Rhea" id="RHEA-COMP:10438"/>
        <dbReference type="Rhea" id="RHEA-COMP:10439"/>
        <dbReference type="ChEBI" id="CHEBI:15377"/>
        <dbReference type="ChEBI" id="CHEBI:15378"/>
        <dbReference type="ChEBI" id="CHEBI:15379"/>
        <dbReference type="ChEBI" id="CHEBI:29033"/>
        <dbReference type="ChEBI" id="CHEBI:29034"/>
        <dbReference type="ChEBI" id="CHEBI:57387"/>
        <dbReference type="ChEBI" id="CHEBI:57394"/>
        <dbReference type="EC" id="1.14.19.1"/>
    </reaction>
</comment>
<comment type="cofactor">
    <cofactor evidence="13">
        <name>Fe(2+)</name>
        <dbReference type="ChEBI" id="CHEBI:29033"/>
    </cofactor>
    <text evidence="13">Expected to bind 2 Fe(2+) ions per subunit.</text>
</comment>
<evidence type="ECO:0000256" key="10">
    <source>
        <dbReference type="ARBA" id="ARBA00023098"/>
    </source>
</evidence>